<evidence type="ECO:0008006" key="3">
    <source>
        <dbReference type="Google" id="ProtNLM"/>
    </source>
</evidence>
<organism evidence="1 2">
    <name type="scientific">Marinomonas rhodophyticola</name>
    <dbReference type="NCBI Taxonomy" id="2992803"/>
    <lineage>
        <taxon>Bacteria</taxon>
        <taxon>Pseudomonadati</taxon>
        <taxon>Pseudomonadota</taxon>
        <taxon>Gammaproteobacteria</taxon>
        <taxon>Oceanospirillales</taxon>
        <taxon>Oceanospirillaceae</taxon>
        <taxon>Marinomonas</taxon>
    </lineage>
</organism>
<evidence type="ECO:0000313" key="1">
    <source>
        <dbReference type="EMBL" id="MCW4628540.1"/>
    </source>
</evidence>
<comment type="caution">
    <text evidence="1">The sequence shown here is derived from an EMBL/GenBank/DDBJ whole genome shotgun (WGS) entry which is preliminary data.</text>
</comment>
<accession>A0ABT3KDC4</accession>
<evidence type="ECO:0000313" key="2">
    <source>
        <dbReference type="Proteomes" id="UP001431181"/>
    </source>
</evidence>
<dbReference type="Proteomes" id="UP001431181">
    <property type="component" value="Unassembled WGS sequence"/>
</dbReference>
<reference evidence="1" key="1">
    <citation type="submission" date="2022-11" db="EMBL/GenBank/DDBJ databases">
        <title>Marinomonas sp. nov., isolated from marine algae.</title>
        <authorList>
            <person name="Choi D.G."/>
            <person name="Kim J.M."/>
            <person name="Lee J.K."/>
            <person name="Baek J.H."/>
            <person name="Jeon C.O."/>
        </authorList>
    </citation>
    <scope>NUCLEOTIDE SEQUENCE</scope>
    <source>
        <strain evidence="1">KJ51-3</strain>
    </source>
</reference>
<dbReference type="EMBL" id="JAPEUL010000004">
    <property type="protein sequence ID" value="MCW4628540.1"/>
    <property type="molecule type" value="Genomic_DNA"/>
</dbReference>
<protein>
    <recommendedName>
        <fullName evidence="3">PilZ domain-containing protein</fullName>
    </recommendedName>
</protein>
<sequence>MSVRLDAGHYSSGEMVRVYLTSRVTELGLLLLQAHDTQSDLSWTIEFQVRES</sequence>
<name>A0ABT3KDC4_9GAMM</name>
<dbReference type="RefSeq" id="WP_265217750.1">
    <property type="nucleotide sequence ID" value="NZ_JAPEUL010000004.1"/>
</dbReference>
<keyword evidence="2" id="KW-1185">Reference proteome</keyword>
<gene>
    <name evidence="1" type="ORF">ONZ52_05760</name>
</gene>
<proteinExistence type="predicted"/>